<organism evidence="1 2">
    <name type="scientific">Rotaria sordida</name>
    <dbReference type="NCBI Taxonomy" id="392033"/>
    <lineage>
        <taxon>Eukaryota</taxon>
        <taxon>Metazoa</taxon>
        <taxon>Spiralia</taxon>
        <taxon>Gnathifera</taxon>
        <taxon>Rotifera</taxon>
        <taxon>Eurotatoria</taxon>
        <taxon>Bdelloidea</taxon>
        <taxon>Philodinida</taxon>
        <taxon>Philodinidae</taxon>
        <taxon>Rotaria</taxon>
    </lineage>
</organism>
<name>A0A819X1J2_9BILA</name>
<dbReference type="InterPro" id="IPR036397">
    <property type="entry name" value="RNaseH_sf"/>
</dbReference>
<evidence type="ECO:0000313" key="1">
    <source>
        <dbReference type="EMBL" id="CAF4133706.1"/>
    </source>
</evidence>
<dbReference type="PANTHER" id="PTHR47326:SF1">
    <property type="entry name" value="HTH PSQ-TYPE DOMAIN-CONTAINING PROTEIN"/>
    <property type="match status" value="1"/>
</dbReference>
<evidence type="ECO:0008006" key="3">
    <source>
        <dbReference type="Google" id="ProtNLM"/>
    </source>
</evidence>
<evidence type="ECO:0000313" key="2">
    <source>
        <dbReference type="Proteomes" id="UP000663836"/>
    </source>
</evidence>
<reference evidence="1" key="1">
    <citation type="submission" date="2021-02" db="EMBL/GenBank/DDBJ databases">
        <authorList>
            <person name="Nowell W R."/>
        </authorList>
    </citation>
    <scope>NUCLEOTIDE SEQUENCE</scope>
</reference>
<dbReference type="EMBL" id="CAJOBD010009375">
    <property type="protein sequence ID" value="CAF4133706.1"/>
    <property type="molecule type" value="Genomic_DNA"/>
</dbReference>
<dbReference type="Proteomes" id="UP000663836">
    <property type="component" value="Unassembled WGS sequence"/>
</dbReference>
<comment type="caution">
    <text evidence="1">The sequence shown here is derived from an EMBL/GenBank/DDBJ whole genome shotgun (WGS) entry which is preliminary data.</text>
</comment>
<protein>
    <recommendedName>
        <fullName evidence="3">Transposase</fullName>
    </recommendedName>
</protein>
<proteinExistence type="predicted"/>
<dbReference type="AlphaFoldDB" id="A0A819X1J2"/>
<accession>A0A819X1J2</accession>
<dbReference type="Gene3D" id="3.30.420.10">
    <property type="entry name" value="Ribonuclease H-like superfamily/Ribonuclease H"/>
    <property type="match status" value="1"/>
</dbReference>
<dbReference type="GO" id="GO:0003676">
    <property type="term" value="F:nucleic acid binding"/>
    <property type="evidence" value="ECO:0007669"/>
    <property type="project" value="InterPro"/>
</dbReference>
<sequence length="356" mass="41638">MPRNKISDIVEGRILQLLHQGFSQPRIVNILKHDGINISQPTVSNIKRKIGHQRNSKSKIKIFRKKPAQATSIVNKVIKKIDVENPPTQRAIAKSVHVSQSTISNIIKNAGFALRKKRKVQKLASSNIAKRRQRSRGLYRQLANHRYKNFITTDESWFYLDETRGKRKVCYIKKSDPNYDRMIIQQSNSRPKGFMVWGGVSSKGKTTLRFVEPGAKINSTYYITNILKPFLSKDVPRLFPKNDRIKWFFHQDSAPSHTSKETIDFLKKFKINYIKPEEWMPSSPDAAPMDYAIWGYLKQRLNKTKINSLDELKKKLLGEWKKMDQSYIDKVLQSWPKRVFMIFKARGFHIEHRLKL</sequence>
<gene>
    <name evidence="1" type="ORF">JBS370_LOCUS33171</name>
</gene>
<dbReference type="PANTHER" id="PTHR47326">
    <property type="entry name" value="TRANSPOSABLE ELEMENT TC3 TRANSPOSASE-LIKE PROTEIN"/>
    <property type="match status" value="1"/>
</dbReference>